<dbReference type="Pfam" id="PF13727">
    <property type="entry name" value="CoA_binding_3"/>
    <property type="match status" value="1"/>
</dbReference>
<dbReference type="STRING" id="1736691.SAMN06295964_1665"/>
<evidence type="ECO:0000259" key="8">
    <source>
        <dbReference type="Pfam" id="PF02397"/>
    </source>
</evidence>
<dbReference type="AlphaFoldDB" id="A0A1T4Z191"/>
<evidence type="ECO:0000256" key="5">
    <source>
        <dbReference type="ARBA" id="ARBA00022989"/>
    </source>
</evidence>
<feature type="transmembrane region" description="Helical" evidence="7">
    <location>
        <begin position="107"/>
        <end position="127"/>
    </location>
</feature>
<evidence type="ECO:0000313" key="10">
    <source>
        <dbReference type="Proteomes" id="UP000191040"/>
    </source>
</evidence>
<dbReference type="PANTHER" id="PTHR30576">
    <property type="entry name" value="COLANIC BIOSYNTHESIS UDP-GLUCOSE LIPID CARRIER TRANSFERASE"/>
    <property type="match status" value="1"/>
</dbReference>
<reference evidence="10" key="1">
    <citation type="submission" date="2017-02" db="EMBL/GenBank/DDBJ databases">
        <authorList>
            <person name="Varghese N."/>
            <person name="Submissions S."/>
        </authorList>
    </citation>
    <scope>NUCLEOTIDE SEQUENCE [LARGE SCALE GENOMIC DNA]</scope>
    <source>
        <strain evidence="10">9H-4</strain>
    </source>
</reference>
<dbReference type="EMBL" id="LT796768">
    <property type="protein sequence ID" value="SKB07331.1"/>
    <property type="molecule type" value="Genomic_DNA"/>
</dbReference>
<keyword evidence="6 7" id="KW-0472">Membrane</keyword>
<dbReference type="Pfam" id="PF02397">
    <property type="entry name" value="Bac_transf"/>
    <property type="match status" value="1"/>
</dbReference>
<keyword evidence="10" id="KW-1185">Reference proteome</keyword>
<feature type="transmembrane region" description="Helical" evidence="7">
    <location>
        <begin position="69"/>
        <end position="87"/>
    </location>
</feature>
<dbReference type="GO" id="GO:0016020">
    <property type="term" value="C:membrane"/>
    <property type="evidence" value="ECO:0007669"/>
    <property type="project" value="UniProtKB-SubCell"/>
</dbReference>
<evidence type="ECO:0000256" key="2">
    <source>
        <dbReference type="ARBA" id="ARBA00006464"/>
    </source>
</evidence>
<comment type="subcellular location">
    <subcellularLocation>
        <location evidence="1">Membrane</location>
        <topology evidence="1">Multi-pass membrane protein</topology>
    </subcellularLocation>
</comment>
<keyword evidence="3 9" id="KW-0808">Transferase</keyword>
<sequence length="499" mass="55301">MDDRSIGIIGPSGGLTWPRLFKAEGTRAARRQYARRVAVTDLLVLLVVIISSEYIWLGGNAGTIGPQLGLGYTKFGVLLTFGWWLALRLGGTRNRNVLGSADEYQRIVHVTVTVFGVIAIVTLLMNFNLSRGYLAIAFPLGLIGLLFTRRIWRRWRRREILRGRLVENVLVVGQPENAREIAGWFTNHPAEGLRVTGVWRPVHATESQWLRVGENFVPIMGQARSLKSAVKMAGADAVIVSATDELGHHGLRDLTWELESAGIEMLVSPNLVAVAGSRIGMREVAGMPFVAVKEPTYAEAGNWPKLVFDWCGAMAILLLSSPILLATAAAIKLSSPGPVFYRQERIGRDGEPFQMIKFRSMRVGADADLARLLEEQGTAGQPLFKVENDPRITGVGRFIRRYSIDELPQLLNVLHGDMSLVGPRPQREGEVALYDQTARRRLRVRPGMTGLWQVSGRSNLSWEEAIALDMHYVENWTLMGDLQILVRTVRAVVAKDGAV</sequence>
<accession>A0A1T4Z191</accession>
<dbReference type="InterPro" id="IPR017475">
    <property type="entry name" value="EPS_sugar_tfrase"/>
</dbReference>
<evidence type="ECO:0000256" key="7">
    <source>
        <dbReference type="SAM" id="Phobius"/>
    </source>
</evidence>
<dbReference type="Proteomes" id="UP000191040">
    <property type="component" value="Chromosome I"/>
</dbReference>
<dbReference type="NCBIfam" id="TIGR03025">
    <property type="entry name" value="EPS_sugtrans"/>
    <property type="match status" value="1"/>
</dbReference>
<comment type="similarity">
    <text evidence="2">Belongs to the bacterial sugar transferase family.</text>
</comment>
<evidence type="ECO:0000256" key="6">
    <source>
        <dbReference type="ARBA" id="ARBA00023136"/>
    </source>
</evidence>
<organism evidence="9 10">
    <name type="scientific">Aeromicrobium choanae</name>
    <dbReference type="NCBI Taxonomy" id="1736691"/>
    <lineage>
        <taxon>Bacteria</taxon>
        <taxon>Bacillati</taxon>
        <taxon>Actinomycetota</taxon>
        <taxon>Actinomycetes</taxon>
        <taxon>Propionibacteriales</taxon>
        <taxon>Nocardioidaceae</taxon>
        <taxon>Aeromicrobium</taxon>
    </lineage>
</organism>
<evidence type="ECO:0000313" key="9">
    <source>
        <dbReference type="EMBL" id="SKB07331.1"/>
    </source>
</evidence>
<evidence type="ECO:0000256" key="3">
    <source>
        <dbReference type="ARBA" id="ARBA00022679"/>
    </source>
</evidence>
<keyword evidence="5 7" id="KW-1133">Transmembrane helix</keyword>
<dbReference type="InterPro" id="IPR003362">
    <property type="entry name" value="Bact_transf"/>
</dbReference>
<name>A0A1T4Z191_9ACTN</name>
<proteinExistence type="inferred from homology"/>
<feature type="transmembrane region" description="Helical" evidence="7">
    <location>
        <begin position="307"/>
        <end position="331"/>
    </location>
</feature>
<keyword evidence="4 7" id="KW-0812">Transmembrane</keyword>
<evidence type="ECO:0000256" key="1">
    <source>
        <dbReference type="ARBA" id="ARBA00004141"/>
    </source>
</evidence>
<dbReference type="GO" id="GO:0016780">
    <property type="term" value="F:phosphotransferase activity, for other substituted phosphate groups"/>
    <property type="evidence" value="ECO:0007669"/>
    <property type="project" value="TreeGrafter"/>
</dbReference>
<dbReference type="PANTHER" id="PTHR30576:SF10">
    <property type="entry name" value="SLL5057 PROTEIN"/>
    <property type="match status" value="1"/>
</dbReference>
<gene>
    <name evidence="9" type="ORF">SAMN06295964_1665</name>
</gene>
<feature type="transmembrane region" description="Helical" evidence="7">
    <location>
        <begin position="37"/>
        <end position="57"/>
    </location>
</feature>
<protein>
    <submittedName>
        <fullName evidence="9">Undecaprenyl-phosphate galactose phosphotransferase, WbaP/exopolysaccharide biosynthesis polyprenyl glycosylphosphotransferase</fullName>
    </submittedName>
</protein>
<evidence type="ECO:0000256" key="4">
    <source>
        <dbReference type="ARBA" id="ARBA00022692"/>
    </source>
</evidence>
<feature type="domain" description="Bacterial sugar transferase" evidence="8">
    <location>
        <begin position="305"/>
        <end position="493"/>
    </location>
</feature>
<feature type="transmembrane region" description="Helical" evidence="7">
    <location>
        <begin position="133"/>
        <end position="152"/>
    </location>
</feature>